<keyword evidence="2" id="KW-1185">Reference proteome</keyword>
<dbReference type="Proteomes" id="UP001244563">
    <property type="component" value="Unassembled WGS sequence"/>
</dbReference>
<evidence type="ECO:0000313" key="2">
    <source>
        <dbReference type="Proteomes" id="UP001244563"/>
    </source>
</evidence>
<name>A0ABT9THL0_PAENI</name>
<proteinExistence type="predicted"/>
<reference evidence="1 2" key="1">
    <citation type="submission" date="2023-07" db="EMBL/GenBank/DDBJ databases">
        <title>Sorghum-associated microbial communities from plants grown in Nebraska, USA.</title>
        <authorList>
            <person name="Schachtman D."/>
        </authorList>
    </citation>
    <scope>NUCLEOTIDE SEQUENCE [LARGE SCALE GENOMIC DNA]</scope>
    <source>
        <strain evidence="1 2">CC523</strain>
    </source>
</reference>
<evidence type="ECO:0000313" key="1">
    <source>
        <dbReference type="EMBL" id="MDQ0101138.1"/>
    </source>
</evidence>
<comment type="caution">
    <text evidence="1">The sequence shown here is derived from an EMBL/GenBank/DDBJ whole genome shotgun (WGS) entry which is preliminary data.</text>
</comment>
<sequence length="79" mass="8197">MSSDVLKARAASGVAHRKGDPAAILQAQRDLAAAKIVQYIERVISTAPELTPEQLDTITLLLRPGSGESTIGRSAGDAA</sequence>
<gene>
    <name evidence="1" type="ORF">J2T10_000757</name>
</gene>
<accession>A0ABT9THL0</accession>
<dbReference type="EMBL" id="JAUSSW010000001">
    <property type="protein sequence ID" value="MDQ0101138.1"/>
    <property type="molecule type" value="Genomic_DNA"/>
</dbReference>
<protein>
    <recommendedName>
        <fullName evidence="3">DNA-binding FrmR family transcriptional regulator</fullName>
    </recommendedName>
</protein>
<organism evidence="1 2">
    <name type="scientific">Paenarthrobacter nicotinovorans</name>
    <name type="common">Arthrobacter nicotinovorans</name>
    <dbReference type="NCBI Taxonomy" id="29320"/>
    <lineage>
        <taxon>Bacteria</taxon>
        <taxon>Bacillati</taxon>
        <taxon>Actinomycetota</taxon>
        <taxon>Actinomycetes</taxon>
        <taxon>Micrococcales</taxon>
        <taxon>Micrococcaceae</taxon>
        <taxon>Paenarthrobacter</taxon>
    </lineage>
</organism>
<evidence type="ECO:0008006" key="3">
    <source>
        <dbReference type="Google" id="ProtNLM"/>
    </source>
</evidence>